<keyword evidence="1" id="KW-0808">Transferase</keyword>
<dbReference type="EMBL" id="JBHTMM010000026">
    <property type="protein sequence ID" value="MFD1308380.1"/>
    <property type="molecule type" value="Genomic_DNA"/>
</dbReference>
<dbReference type="InterPro" id="IPR036890">
    <property type="entry name" value="HATPase_C_sf"/>
</dbReference>
<keyword evidence="4" id="KW-1185">Reference proteome</keyword>
<dbReference type="PANTHER" id="PTHR35526:SF3">
    <property type="entry name" value="ANTI-SIGMA-F FACTOR RSBW"/>
    <property type="match status" value="1"/>
</dbReference>
<comment type="caution">
    <text evidence="3">The sequence shown here is derived from an EMBL/GenBank/DDBJ whole genome shotgun (WGS) entry which is preliminary data.</text>
</comment>
<name>A0ABW3XIH2_9ACTN</name>
<keyword evidence="1" id="KW-0723">Serine/threonine-protein kinase</keyword>
<dbReference type="InterPro" id="IPR050267">
    <property type="entry name" value="Anti-sigma-factor_SerPK"/>
</dbReference>
<dbReference type="Proteomes" id="UP001597058">
    <property type="component" value="Unassembled WGS sequence"/>
</dbReference>
<evidence type="ECO:0000313" key="4">
    <source>
        <dbReference type="Proteomes" id="UP001597058"/>
    </source>
</evidence>
<organism evidence="3 4">
    <name type="scientific">Streptomyces kaempferi</name>
    <dbReference type="NCBI Taxonomy" id="333725"/>
    <lineage>
        <taxon>Bacteria</taxon>
        <taxon>Bacillati</taxon>
        <taxon>Actinomycetota</taxon>
        <taxon>Actinomycetes</taxon>
        <taxon>Kitasatosporales</taxon>
        <taxon>Streptomycetaceae</taxon>
        <taxon>Streptomyces</taxon>
    </lineage>
</organism>
<sequence length="135" mass="14702">MQLSSTRRGARLARLLVVQQLDDWGIPRDGRTSSTMAAIAAEFAANAVTHGRTPGRDFALRLALMPESVRIEVTDTRPDRLPPAPGRLPELPCPVAESGRGLLLVEALADRWGAEPQGPCTKMAWAEVDRTPSHR</sequence>
<reference evidence="4" key="1">
    <citation type="journal article" date="2019" name="Int. J. Syst. Evol. Microbiol.">
        <title>The Global Catalogue of Microorganisms (GCM) 10K type strain sequencing project: providing services to taxonomists for standard genome sequencing and annotation.</title>
        <authorList>
            <consortium name="The Broad Institute Genomics Platform"/>
            <consortium name="The Broad Institute Genome Sequencing Center for Infectious Disease"/>
            <person name="Wu L."/>
            <person name="Ma J."/>
        </authorList>
    </citation>
    <scope>NUCLEOTIDE SEQUENCE [LARGE SCALE GENOMIC DNA]</scope>
    <source>
        <strain evidence="4">CGMCC 4.7020</strain>
    </source>
</reference>
<gene>
    <name evidence="3" type="ORF">ACFQ5X_21300</name>
</gene>
<dbReference type="InterPro" id="IPR003594">
    <property type="entry name" value="HATPase_dom"/>
</dbReference>
<accession>A0ABW3XIH2</accession>
<dbReference type="CDD" id="cd16936">
    <property type="entry name" value="HATPase_RsbW-like"/>
    <property type="match status" value="1"/>
</dbReference>
<protein>
    <submittedName>
        <fullName evidence="3">ATP-binding protein</fullName>
    </submittedName>
</protein>
<keyword evidence="3" id="KW-0547">Nucleotide-binding</keyword>
<evidence type="ECO:0000259" key="2">
    <source>
        <dbReference type="Pfam" id="PF13581"/>
    </source>
</evidence>
<dbReference type="PANTHER" id="PTHR35526">
    <property type="entry name" value="ANTI-SIGMA-F FACTOR RSBW-RELATED"/>
    <property type="match status" value="1"/>
</dbReference>
<evidence type="ECO:0000313" key="3">
    <source>
        <dbReference type="EMBL" id="MFD1308380.1"/>
    </source>
</evidence>
<dbReference type="Gene3D" id="3.30.565.10">
    <property type="entry name" value="Histidine kinase-like ATPase, C-terminal domain"/>
    <property type="match status" value="1"/>
</dbReference>
<proteinExistence type="predicted"/>
<evidence type="ECO:0000256" key="1">
    <source>
        <dbReference type="ARBA" id="ARBA00022527"/>
    </source>
</evidence>
<dbReference type="Pfam" id="PF13581">
    <property type="entry name" value="HATPase_c_2"/>
    <property type="match status" value="1"/>
</dbReference>
<keyword evidence="3" id="KW-0067">ATP-binding</keyword>
<dbReference type="GO" id="GO:0005524">
    <property type="term" value="F:ATP binding"/>
    <property type="evidence" value="ECO:0007669"/>
    <property type="project" value="UniProtKB-KW"/>
</dbReference>
<feature type="domain" description="Histidine kinase/HSP90-like ATPase" evidence="2">
    <location>
        <begin position="10"/>
        <end position="125"/>
    </location>
</feature>
<dbReference type="RefSeq" id="WP_381328528.1">
    <property type="nucleotide sequence ID" value="NZ_JBHTMM010000026.1"/>
</dbReference>
<keyword evidence="1" id="KW-0418">Kinase</keyword>